<keyword evidence="2 10" id="KW-0813">Transport</keyword>
<evidence type="ECO:0000259" key="13">
    <source>
        <dbReference type="Pfam" id="PF07715"/>
    </source>
</evidence>
<dbReference type="AlphaFoldDB" id="A0A1A9HZB2"/>
<evidence type="ECO:0000313" key="15">
    <source>
        <dbReference type="Proteomes" id="UP000077667"/>
    </source>
</evidence>
<dbReference type="KEGG" id="nia:A8C56_01425"/>
<dbReference type="PANTHER" id="PTHR30069:SF29">
    <property type="entry name" value="HEMOGLOBIN AND HEMOGLOBIN-HAPTOGLOBIN-BINDING PROTEIN 1-RELATED"/>
    <property type="match status" value="1"/>
</dbReference>
<protein>
    <recommendedName>
        <fullName evidence="16">TonB-dependent receptor</fullName>
    </recommendedName>
</protein>
<evidence type="ECO:0000256" key="6">
    <source>
        <dbReference type="ARBA" id="ARBA00023077"/>
    </source>
</evidence>
<dbReference type="InterPro" id="IPR037066">
    <property type="entry name" value="Plug_dom_sf"/>
</dbReference>
<dbReference type="EMBL" id="CP015772">
    <property type="protein sequence ID" value="ANH79810.1"/>
    <property type="molecule type" value="Genomic_DNA"/>
</dbReference>
<keyword evidence="4 10" id="KW-0812">Transmembrane</keyword>
<keyword evidence="8" id="KW-0675">Receptor</keyword>
<dbReference type="InterPro" id="IPR008969">
    <property type="entry name" value="CarboxyPept-like_regulatory"/>
</dbReference>
<dbReference type="Gene3D" id="2.170.130.10">
    <property type="entry name" value="TonB-dependent receptor, plug domain"/>
    <property type="match status" value="1"/>
</dbReference>
<dbReference type="RefSeq" id="WP_067751088.1">
    <property type="nucleotide sequence ID" value="NZ_CP015772.1"/>
</dbReference>
<evidence type="ECO:0000256" key="5">
    <source>
        <dbReference type="ARBA" id="ARBA00022729"/>
    </source>
</evidence>
<evidence type="ECO:0000259" key="12">
    <source>
        <dbReference type="Pfam" id="PF00593"/>
    </source>
</evidence>
<sequence length="846" mass="94380">MPFKITGLKIIFFIIGCFTGIAAIAQTGLLKGFVQDVNGKAVSAATIAIPKLNIGTTTDSTGSYQLKGIAAGNWQLRVSAVGFDPYTAQIRITDQSSKTQHITLKNSGASMDEVVITGTLKAVRKSESPVPVTIISARLFQKNPTSNVLDALYMVNGINPQVNCNMCNTSDIGINGMPGPYSMVLIDGMPIVSSLSAVYGFSGIPNSVIDRVEVVKGPASSLYGSEAIGGVINIITKKATTAPKFFLDYNASTWGELTGNTGFSARLSDKVATLFNVDGYYFNTPHDQDHDGFMDKTLQQRLSFFNKWDIKQKFGKAASLSLRYYNEDRHGGETGWDQSDRGFVDFHEYDNDAGSPGYNADYVLPNGHTIYNEKYAKGFRIPRFDKQTDRQQWLDAVKLANPAAALADNMKYQESIYTSRFEAVGKYELPIKENITIQGSYNRHDQNSAYGTELFMAHQQTLFGQAFWDKKRGDHNFLLGGSYRYIWFKDNTIASDNGADPFVTQMPGFFIQDLWTLNPKTSLLLGYRFDYDFTRSASGDHENPVHSPRIALKYAPDEKNTLRASIGTGYRVVNIFSEDHRALSGQYEALFGETLKPEKSISGTLDYEGRVATEGIGLTYDVSAYYTHFFNKIYPVRNDVSRTLTYYNVDGKEHARNIGASLDIALNFRFPFRLTAGVSYNQAELFEFERDDNGNQLSNKIVRSPFEFSPKWSGVFSAAYDLIPQLTWDVTGEWRGPMLLPTQGTMETYDGNGHITGTITDPRPPYSPWFCKLHSQLTYKLTAGLQLYAGVKNIFNYIPKHLLVNTADPFNDRSGPDQYGGLQFDTEYNYTPQQGRTGYLGVRFNL</sequence>
<dbReference type="Pfam" id="PF00593">
    <property type="entry name" value="TonB_dep_Rec_b-barrel"/>
    <property type="match status" value="1"/>
</dbReference>
<evidence type="ECO:0000256" key="1">
    <source>
        <dbReference type="ARBA" id="ARBA00004571"/>
    </source>
</evidence>
<accession>A0A1A9HZB2</accession>
<dbReference type="InterPro" id="IPR039426">
    <property type="entry name" value="TonB-dep_rcpt-like"/>
</dbReference>
<dbReference type="GO" id="GO:0015344">
    <property type="term" value="F:siderophore uptake transmembrane transporter activity"/>
    <property type="evidence" value="ECO:0007669"/>
    <property type="project" value="TreeGrafter"/>
</dbReference>
<dbReference type="PROSITE" id="PS52016">
    <property type="entry name" value="TONB_DEPENDENT_REC_3"/>
    <property type="match status" value="1"/>
</dbReference>
<dbReference type="OrthoDB" id="9760333at2"/>
<keyword evidence="5" id="KW-0732">Signal</keyword>
<dbReference type="Gene3D" id="2.40.170.20">
    <property type="entry name" value="TonB-dependent receptor, beta-barrel domain"/>
    <property type="match status" value="1"/>
</dbReference>
<dbReference type="SUPFAM" id="SSF56935">
    <property type="entry name" value="Porins"/>
    <property type="match status" value="1"/>
</dbReference>
<evidence type="ECO:0000256" key="3">
    <source>
        <dbReference type="ARBA" id="ARBA00022452"/>
    </source>
</evidence>
<evidence type="ECO:0000256" key="7">
    <source>
        <dbReference type="ARBA" id="ARBA00023136"/>
    </source>
</evidence>
<dbReference type="Pfam" id="PF13715">
    <property type="entry name" value="CarbopepD_reg_2"/>
    <property type="match status" value="1"/>
</dbReference>
<dbReference type="PANTHER" id="PTHR30069">
    <property type="entry name" value="TONB-DEPENDENT OUTER MEMBRANE RECEPTOR"/>
    <property type="match status" value="1"/>
</dbReference>
<dbReference type="Pfam" id="PF07715">
    <property type="entry name" value="Plug"/>
    <property type="match status" value="1"/>
</dbReference>
<feature type="domain" description="TonB-dependent receptor plug" evidence="13">
    <location>
        <begin position="125"/>
        <end position="231"/>
    </location>
</feature>
<evidence type="ECO:0000256" key="8">
    <source>
        <dbReference type="ARBA" id="ARBA00023170"/>
    </source>
</evidence>
<dbReference type="GO" id="GO:0044718">
    <property type="term" value="P:siderophore transmembrane transport"/>
    <property type="evidence" value="ECO:0007669"/>
    <property type="project" value="TreeGrafter"/>
</dbReference>
<reference evidence="14 15" key="1">
    <citation type="submission" date="2016-05" db="EMBL/GenBank/DDBJ databases">
        <title>Niabella ginsenosidivorans BS26 whole genome sequencing.</title>
        <authorList>
            <person name="Im W.T."/>
            <person name="Siddiqi M.Z."/>
        </authorList>
    </citation>
    <scope>NUCLEOTIDE SEQUENCE [LARGE SCALE GENOMIC DNA]</scope>
    <source>
        <strain evidence="14 15">BS26</strain>
    </source>
</reference>
<evidence type="ECO:0000256" key="11">
    <source>
        <dbReference type="RuleBase" id="RU003357"/>
    </source>
</evidence>
<gene>
    <name evidence="14" type="ORF">A8C56_01425</name>
</gene>
<name>A0A1A9HZB2_9BACT</name>
<keyword evidence="9 10" id="KW-0998">Cell outer membrane</keyword>
<feature type="domain" description="TonB-dependent receptor-like beta-barrel" evidence="12">
    <location>
        <begin position="434"/>
        <end position="794"/>
    </location>
</feature>
<evidence type="ECO:0000313" key="14">
    <source>
        <dbReference type="EMBL" id="ANH79810.1"/>
    </source>
</evidence>
<comment type="subcellular location">
    <subcellularLocation>
        <location evidence="1 10">Cell outer membrane</location>
        <topology evidence="1 10">Multi-pass membrane protein</topology>
    </subcellularLocation>
</comment>
<dbReference type="InterPro" id="IPR012910">
    <property type="entry name" value="Plug_dom"/>
</dbReference>
<dbReference type="InterPro" id="IPR036942">
    <property type="entry name" value="Beta-barrel_TonB_sf"/>
</dbReference>
<dbReference type="Proteomes" id="UP000077667">
    <property type="component" value="Chromosome"/>
</dbReference>
<proteinExistence type="inferred from homology"/>
<evidence type="ECO:0000256" key="2">
    <source>
        <dbReference type="ARBA" id="ARBA00022448"/>
    </source>
</evidence>
<evidence type="ECO:0008006" key="16">
    <source>
        <dbReference type="Google" id="ProtNLM"/>
    </source>
</evidence>
<evidence type="ECO:0000256" key="9">
    <source>
        <dbReference type="ARBA" id="ARBA00023237"/>
    </source>
</evidence>
<dbReference type="SUPFAM" id="SSF49464">
    <property type="entry name" value="Carboxypeptidase regulatory domain-like"/>
    <property type="match status" value="1"/>
</dbReference>
<dbReference type="STRING" id="1176587.A8C56_01425"/>
<keyword evidence="7 10" id="KW-0472">Membrane</keyword>
<comment type="similarity">
    <text evidence="10 11">Belongs to the TonB-dependent receptor family.</text>
</comment>
<dbReference type="InterPro" id="IPR000531">
    <property type="entry name" value="Beta-barrel_TonB"/>
</dbReference>
<keyword evidence="6 11" id="KW-0798">TonB box</keyword>
<dbReference type="CDD" id="cd01347">
    <property type="entry name" value="ligand_gated_channel"/>
    <property type="match status" value="1"/>
</dbReference>
<dbReference type="GO" id="GO:0009279">
    <property type="term" value="C:cell outer membrane"/>
    <property type="evidence" value="ECO:0007669"/>
    <property type="project" value="UniProtKB-SubCell"/>
</dbReference>
<keyword evidence="3 10" id="KW-1134">Transmembrane beta strand</keyword>
<evidence type="ECO:0000256" key="10">
    <source>
        <dbReference type="PROSITE-ProRule" id="PRU01360"/>
    </source>
</evidence>
<organism evidence="14 15">
    <name type="scientific">Niabella ginsenosidivorans</name>
    <dbReference type="NCBI Taxonomy" id="1176587"/>
    <lineage>
        <taxon>Bacteria</taxon>
        <taxon>Pseudomonadati</taxon>
        <taxon>Bacteroidota</taxon>
        <taxon>Chitinophagia</taxon>
        <taxon>Chitinophagales</taxon>
        <taxon>Chitinophagaceae</taxon>
        <taxon>Niabella</taxon>
    </lineage>
</organism>
<evidence type="ECO:0000256" key="4">
    <source>
        <dbReference type="ARBA" id="ARBA00022692"/>
    </source>
</evidence>
<keyword evidence="15" id="KW-1185">Reference proteome</keyword>
<dbReference type="Gene3D" id="2.60.40.1120">
    <property type="entry name" value="Carboxypeptidase-like, regulatory domain"/>
    <property type="match status" value="1"/>
</dbReference>